<gene>
    <name evidence="9" type="ORF">FN846DRAFT_647473</name>
</gene>
<feature type="transmembrane region" description="Helical" evidence="6">
    <location>
        <begin position="113"/>
        <end position="138"/>
    </location>
</feature>
<keyword evidence="4 6" id="KW-0472">Membrane</keyword>
<feature type="transmembrane region" description="Helical" evidence="6">
    <location>
        <begin position="197"/>
        <end position="226"/>
    </location>
</feature>
<feature type="region of interest" description="Disordered" evidence="5">
    <location>
        <begin position="333"/>
        <end position="361"/>
    </location>
</feature>
<keyword evidence="10" id="KW-1185">Reference proteome</keyword>
<dbReference type="InParanoid" id="A0A5J5F0C1"/>
<feature type="compositionally biased region" description="Basic and acidic residues" evidence="5">
    <location>
        <begin position="340"/>
        <end position="352"/>
    </location>
</feature>
<dbReference type="Gene3D" id="1.20.1070.10">
    <property type="entry name" value="Rhodopsin 7-helix transmembrane proteins"/>
    <property type="match status" value="1"/>
</dbReference>
<keyword evidence="3 6" id="KW-1133">Transmembrane helix</keyword>
<feature type="region of interest" description="Disordered" evidence="5">
    <location>
        <begin position="529"/>
        <end position="565"/>
    </location>
</feature>
<dbReference type="SUPFAM" id="SSF81321">
    <property type="entry name" value="Family A G protein-coupled receptor-like"/>
    <property type="match status" value="1"/>
</dbReference>
<dbReference type="FunCoup" id="A0A5J5F0C1">
    <property type="interactions" value="116"/>
</dbReference>
<dbReference type="Pfam" id="PF11970">
    <property type="entry name" value="GPR_Gpa2_C"/>
    <property type="match status" value="1"/>
</dbReference>
<feature type="transmembrane region" description="Helical" evidence="6">
    <location>
        <begin position="158"/>
        <end position="177"/>
    </location>
</feature>
<keyword evidence="9" id="KW-0675">Receptor</keyword>
<evidence type="ECO:0000256" key="5">
    <source>
        <dbReference type="SAM" id="MobiDB-lite"/>
    </source>
</evidence>
<dbReference type="AlphaFoldDB" id="A0A5J5F0C1"/>
<feature type="domain" description="G protein-coupled receptor GPR1/2/3 C-terminal" evidence="8">
    <location>
        <begin position="363"/>
        <end position="437"/>
    </location>
</feature>
<feature type="domain" description="Glucose receptor Git3-like N-terminal" evidence="7">
    <location>
        <begin position="41"/>
        <end position="232"/>
    </location>
</feature>
<dbReference type="Pfam" id="PF11710">
    <property type="entry name" value="Git3"/>
    <property type="match status" value="1"/>
</dbReference>
<feature type="transmembrane region" description="Helical" evidence="6">
    <location>
        <begin position="407"/>
        <end position="428"/>
    </location>
</feature>
<evidence type="ECO:0000256" key="2">
    <source>
        <dbReference type="ARBA" id="ARBA00022692"/>
    </source>
</evidence>
<sequence>MQLGSRAYSTESRWIDDPVYGLMRSTNVTGDKPTLSDHQLYTLRSIALVAASMSMASGLLVGWWFVRMKRSFRHHLIMLMIFSDFFKASWQLIYPAVVFTRGSVTSESRFCQVAGFMMSMGIEASDFAVLTIAVHSALYIFRPGMGRVGEGGLFRYRYYVYTAWLAFAIIMPSLAFLNKDPAYTSQGTFCYLPVRPFWFRLALAWIPRYFILLMIMMLYAAIYIYVRLKFRTFRTSVGASTLDVDTVDLAPPEPSRTSARLPSLDAHGLIPPSPNPVAADLQSPTELSNTNNQPFAKALLAPFNDRGHPVSISDSRSCDSRRGSFPTLYPSAVPSSNGDFGERVSSDKRRQMSEGTANEEARRKRIAISRQLRLLFIYPILYALMWVPPLISHALQFTDRFAQHPSFPLNCVVAFTLPLQCFVDCWLFTIREKPWRYIPETQRGNWYSRYGFGIRKCKGKSAEIGAEEGGDAAWHNRKHMSFEARKAYERRDAETHEAAEEWLSRDHPRHRGERDWWDVEAQHIDELEELEELEDDTPRGGSVDNLPRLEIDDQEIGPNEVPRAP</sequence>
<dbReference type="PANTHER" id="PTHR23112">
    <property type="entry name" value="G PROTEIN-COUPLED RECEPTOR 157-RELATED"/>
    <property type="match status" value="1"/>
</dbReference>
<organism evidence="9 10">
    <name type="scientific">Sphaerosporella brunnea</name>
    <dbReference type="NCBI Taxonomy" id="1250544"/>
    <lineage>
        <taxon>Eukaryota</taxon>
        <taxon>Fungi</taxon>
        <taxon>Dikarya</taxon>
        <taxon>Ascomycota</taxon>
        <taxon>Pezizomycotina</taxon>
        <taxon>Pezizomycetes</taxon>
        <taxon>Pezizales</taxon>
        <taxon>Pyronemataceae</taxon>
        <taxon>Sphaerosporella</taxon>
    </lineage>
</organism>
<dbReference type="GO" id="GO:0007189">
    <property type="term" value="P:adenylate cyclase-activating G protein-coupled receptor signaling pathway"/>
    <property type="evidence" value="ECO:0007669"/>
    <property type="project" value="TreeGrafter"/>
</dbReference>
<accession>A0A5J5F0C1</accession>
<comment type="subcellular location">
    <subcellularLocation>
        <location evidence="1">Membrane</location>
        <topology evidence="1">Multi-pass membrane protein</topology>
    </subcellularLocation>
</comment>
<feature type="transmembrane region" description="Helical" evidence="6">
    <location>
        <begin position="76"/>
        <end position="93"/>
    </location>
</feature>
<name>A0A5J5F0C1_9PEZI</name>
<evidence type="ECO:0000256" key="1">
    <source>
        <dbReference type="ARBA" id="ARBA00004141"/>
    </source>
</evidence>
<protein>
    <submittedName>
        <fullName evidence="9">G protein-coupled glucose receptor regulating Gpa2-domain-containing protein</fullName>
    </submittedName>
</protein>
<dbReference type="InterPro" id="IPR023041">
    <property type="entry name" value="Glucose_rcpt_Git3-like_N"/>
</dbReference>
<dbReference type="InterPro" id="IPR022596">
    <property type="entry name" value="GPR1/2/3_C"/>
</dbReference>
<evidence type="ECO:0000259" key="8">
    <source>
        <dbReference type="Pfam" id="PF11970"/>
    </source>
</evidence>
<evidence type="ECO:0000256" key="3">
    <source>
        <dbReference type="ARBA" id="ARBA00022989"/>
    </source>
</evidence>
<keyword evidence="2 6" id="KW-0812">Transmembrane</keyword>
<dbReference type="Proteomes" id="UP000326924">
    <property type="component" value="Unassembled WGS sequence"/>
</dbReference>
<feature type="transmembrane region" description="Helical" evidence="6">
    <location>
        <begin position="372"/>
        <end position="395"/>
    </location>
</feature>
<evidence type="ECO:0000313" key="10">
    <source>
        <dbReference type="Proteomes" id="UP000326924"/>
    </source>
</evidence>
<dbReference type="EMBL" id="VXIS01000064">
    <property type="protein sequence ID" value="KAA8908841.1"/>
    <property type="molecule type" value="Genomic_DNA"/>
</dbReference>
<feature type="transmembrane region" description="Helical" evidence="6">
    <location>
        <begin position="41"/>
        <end position="64"/>
    </location>
</feature>
<dbReference type="OrthoDB" id="5368598at2759"/>
<evidence type="ECO:0000313" key="9">
    <source>
        <dbReference type="EMBL" id="KAA8908841.1"/>
    </source>
</evidence>
<evidence type="ECO:0000256" key="4">
    <source>
        <dbReference type="ARBA" id="ARBA00023136"/>
    </source>
</evidence>
<dbReference type="GO" id="GO:0005886">
    <property type="term" value="C:plasma membrane"/>
    <property type="evidence" value="ECO:0007669"/>
    <property type="project" value="TreeGrafter"/>
</dbReference>
<evidence type="ECO:0000259" key="7">
    <source>
        <dbReference type="Pfam" id="PF11710"/>
    </source>
</evidence>
<evidence type="ECO:0000256" key="6">
    <source>
        <dbReference type="SAM" id="Phobius"/>
    </source>
</evidence>
<dbReference type="PANTHER" id="PTHR23112:SF37">
    <property type="entry name" value="G PROTEIN-COUPLED RECEPTOR GPR1"/>
    <property type="match status" value="1"/>
</dbReference>
<comment type="caution">
    <text evidence="9">The sequence shown here is derived from an EMBL/GenBank/DDBJ whole genome shotgun (WGS) entry which is preliminary data.</text>
</comment>
<proteinExistence type="predicted"/>
<reference evidence="9 10" key="1">
    <citation type="submission" date="2019-09" db="EMBL/GenBank/DDBJ databases">
        <title>Draft genome of the ectomycorrhizal ascomycete Sphaerosporella brunnea.</title>
        <authorList>
            <consortium name="DOE Joint Genome Institute"/>
            <person name="Benucci G.M."/>
            <person name="Marozzi G."/>
            <person name="Antonielli L."/>
            <person name="Sanchez S."/>
            <person name="Marco P."/>
            <person name="Wang X."/>
            <person name="Falini L.B."/>
            <person name="Barry K."/>
            <person name="Haridas S."/>
            <person name="Lipzen A."/>
            <person name="Labutti K."/>
            <person name="Grigoriev I.V."/>
            <person name="Murat C."/>
            <person name="Martin F."/>
            <person name="Albertini E."/>
            <person name="Donnini D."/>
            <person name="Bonito G."/>
        </authorList>
    </citation>
    <scope>NUCLEOTIDE SEQUENCE [LARGE SCALE GENOMIC DNA]</scope>
    <source>
        <strain evidence="9 10">Sb_GMNB300</strain>
    </source>
</reference>
<dbReference type="GO" id="GO:0004930">
    <property type="term" value="F:G protein-coupled receptor activity"/>
    <property type="evidence" value="ECO:0007669"/>
    <property type="project" value="TreeGrafter"/>
</dbReference>